<reference evidence="3 4" key="1">
    <citation type="submission" date="2018-03" db="EMBL/GenBank/DDBJ databases">
        <title>Aquarubrobacter algicola gen. nov., sp. nov., a novel actinobacterium isolated from shallow eutrophic lake during the end of cyanobacterial harmful algal blooms.</title>
        <authorList>
            <person name="Chun S.J."/>
        </authorList>
    </citation>
    <scope>NUCLEOTIDE SEQUENCE [LARGE SCALE GENOMIC DNA]</scope>
    <source>
        <strain evidence="3 4">Seoho-28</strain>
    </source>
</reference>
<dbReference type="Proteomes" id="UP000240739">
    <property type="component" value="Unassembled WGS sequence"/>
</dbReference>
<dbReference type="InterPro" id="IPR029052">
    <property type="entry name" value="Metallo-depent_PP-like"/>
</dbReference>
<dbReference type="AlphaFoldDB" id="A0A2T4UEP6"/>
<dbReference type="SUPFAM" id="SSF56300">
    <property type="entry name" value="Metallo-dependent phosphatases"/>
    <property type="match status" value="1"/>
</dbReference>
<feature type="domain" description="Phospholipase D N-terminal" evidence="2">
    <location>
        <begin position="51"/>
        <end position="144"/>
    </location>
</feature>
<dbReference type="InterPro" id="IPR032093">
    <property type="entry name" value="PhoD_N"/>
</dbReference>
<dbReference type="InterPro" id="IPR018946">
    <property type="entry name" value="PhoD-like_MPP"/>
</dbReference>
<evidence type="ECO:0000259" key="2">
    <source>
        <dbReference type="Pfam" id="PF16655"/>
    </source>
</evidence>
<keyword evidence="4" id="KW-1185">Reference proteome</keyword>
<dbReference type="PANTHER" id="PTHR43606">
    <property type="entry name" value="PHOSPHATASE, PUTATIVE (AFU_ORTHOLOGUE AFUA_6G08710)-RELATED"/>
    <property type="match status" value="1"/>
</dbReference>
<dbReference type="InterPro" id="IPR038607">
    <property type="entry name" value="PhoD-like_sf"/>
</dbReference>
<dbReference type="Pfam" id="PF16655">
    <property type="entry name" value="PhoD_N"/>
    <property type="match status" value="1"/>
</dbReference>
<dbReference type="InterPro" id="IPR052900">
    <property type="entry name" value="Phospholipid_Metab_Enz"/>
</dbReference>
<dbReference type="RefSeq" id="WP_107569986.1">
    <property type="nucleotide sequence ID" value="NZ_PYYB01000002.1"/>
</dbReference>
<dbReference type="Pfam" id="PF09423">
    <property type="entry name" value="PhoD"/>
    <property type="match status" value="1"/>
</dbReference>
<evidence type="ECO:0000259" key="1">
    <source>
        <dbReference type="Pfam" id="PF09423"/>
    </source>
</evidence>
<gene>
    <name evidence="3" type="ORF">C7Y72_14905</name>
</gene>
<dbReference type="OrthoDB" id="3497025at2"/>
<dbReference type="Gene3D" id="2.60.40.380">
    <property type="entry name" value="Purple acid phosphatase-like, N-terminal"/>
    <property type="match status" value="1"/>
</dbReference>
<organism evidence="3 4">
    <name type="scientific">Paraconexibacter algicola</name>
    <dbReference type="NCBI Taxonomy" id="2133960"/>
    <lineage>
        <taxon>Bacteria</taxon>
        <taxon>Bacillati</taxon>
        <taxon>Actinomycetota</taxon>
        <taxon>Thermoleophilia</taxon>
        <taxon>Solirubrobacterales</taxon>
        <taxon>Paraconexibacteraceae</taxon>
        <taxon>Paraconexibacter</taxon>
    </lineage>
</organism>
<comment type="caution">
    <text evidence="3">The sequence shown here is derived from an EMBL/GenBank/DDBJ whole genome shotgun (WGS) entry which is preliminary data.</text>
</comment>
<evidence type="ECO:0000313" key="4">
    <source>
        <dbReference type="Proteomes" id="UP000240739"/>
    </source>
</evidence>
<name>A0A2T4UEP6_9ACTN</name>
<sequence>MTAPPSPGLTRRRLLVAGGAALAGSGAFPLTSVAARARRSPLARAGRFGSGVAAGLPTERGALLWTRLDELGERTAPGRERLRWEVADDPGFGRVLLDGVVDASSLRDGTARVQVASPRLEPGRPYWYRFATRTTSSRIGRFTTLRPADSAEPVRIAFFSCQRYEHGWFTPQALLARDDVDLVVSLGDYLYEEDATPISPERRDTSGLPNGHVETLAQFRARHRTYRSDERLQDMHAAHAVVSIWDDCEVEGNWAGEGPSSGPSPVGERAVPFAEKRRNGILAYFEWMPVPRPRGVDRFKVYRSLRLGRHAELFLLDTRQYRDPQPCGDVSFDSGPPCATVDAPRKRLGDAQKAWLKDRVPASDATWKVLGNAQMMMALDVAPGLPSQVDDWAGYGAERREVLEHFRARGVRNLTSIVGDVHSYFAGDLHTTGRVDGRRVGTEFVGASVSHRSLTLPGLSKEQSDLITGNLTLTNPHLRFADFRRHGYAVLEARAQELRVDFKGVSTVRSPAADPVAVASFRVADGRPVVERTA</sequence>
<feature type="domain" description="PhoD-like phosphatase metallophosphatase" evidence="1">
    <location>
        <begin position="157"/>
        <end position="502"/>
    </location>
</feature>
<protein>
    <recommendedName>
        <fullName evidence="5">Alkaline phosphatase</fullName>
    </recommendedName>
</protein>
<evidence type="ECO:0000313" key="3">
    <source>
        <dbReference type="EMBL" id="PTL56267.1"/>
    </source>
</evidence>
<dbReference type="CDD" id="cd07389">
    <property type="entry name" value="MPP_PhoD"/>
    <property type="match status" value="1"/>
</dbReference>
<evidence type="ECO:0008006" key="5">
    <source>
        <dbReference type="Google" id="ProtNLM"/>
    </source>
</evidence>
<dbReference type="Gene3D" id="3.60.21.70">
    <property type="entry name" value="PhoD-like phosphatase"/>
    <property type="match status" value="1"/>
</dbReference>
<proteinExistence type="predicted"/>
<dbReference type="PANTHER" id="PTHR43606:SF2">
    <property type="entry name" value="ALKALINE PHOSPHATASE FAMILY PROTEIN (AFU_ORTHOLOGUE AFUA_5G03860)"/>
    <property type="match status" value="1"/>
</dbReference>
<dbReference type="EMBL" id="PYYB01000002">
    <property type="protein sequence ID" value="PTL56267.1"/>
    <property type="molecule type" value="Genomic_DNA"/>
</dbReference>
<accession>A0A2T4UEP6</accession>
<dbReference type="PROSITE" id="PS51318">
    <property type="entry name" value="TAT"/>
    <property type="match status" value="1"/>
</dbReference>
<dbReference type="InterPro" id="IPR006311">
    <property type="entry name" value="TAT_signal"/>
</dbReference>